<evidence type="ECO:0000256" key="5">
    <source>
        <dbReference type="ARBA" id="ARBA00022737"/>
    </source>
</evidence>
<proteinExistence type="inferred from homology"/>
<evidence type="ECO:0000256" key="8">
    <source>
        <dbReference type="ARBA" id="ARBA00073600"/>
    </source>
</evidence>
<keyword evidence="13" id="KW-1185">Reference proteome</keyword>
<dbReference type="Proteomes" id="UP000494040">
    <property type="component" value="Unassembled WGS sequence"/>
</dbReference>
<keyword evidence="4" id="KW-0132">Cell division</keyword>
<dbReference type="CDD" id="cd00200">
    <property type="entry name" value="WD40"/>
    <property type="match status" value="1"/>
</dbReference>
<keyword evidence="6" id="KW-0498">Mitosis</keyword>
<dbReference type="PANTHER" id="PTHR19918:SF1">
    <property type="entry name" value="FIZZY-RELATED PROTEIN HOMOLOG"/>
    <property type="match status" value="1"/>
</dbReference>
<dbReference type="Gene3D" id="2.130.10.10">
    <property type="entry name" value="YVTN repeat-like/Quinoprotein amine dehydrogenase"/>
    <property type="match status" value="1"/>
</dbReference>
<dbReference type="PROSITE" id="PS50294">
    <property type="entry name" value="WD_REPEATS_REGION"/>
    <property type="match status" value="3"/>
</dbReference>
<dbReference type="PROSITE" id="PS50082">
    <property type="entry name" value="WD_REPEATS_2"/>
    <property type="match status" value="4"/>
</dbReference>
<evidence type="ECO:0000256" key="6">
    <source>
        <dbReference type="ARBA" id="ARBA00022776"/>
    </source>
</evidence>
<name>A0A8I6REZ0_CIMLE</name>
<evidence type="ECO:0000313" key="12">
    <source>
        <dbReference type="EnsemblMetazoa" id="XP_014241226.1"/>
    </source>
</evidence>
<feature type="repeat" description="WD" evidence="10">
    <location>
        <begin position="244"/>
        <end position="285"/>
    </location>
</feature>
<evidence type="ECO:0000256" key="10">
    <source>
        <dbReference type="PROSITE-ProRule" id="PRU00221"/>
    </source>
</evidence>
<evidence type="ECO:0000256" key="2">
    <source>
        <dbReference type="ARBA" id="ARBA00006445"/>
    </source>
</evidence>
<dbReference type="InterPro" id="IPR015943">
    <property type="entry name" value="WD40/YVTN_repeat-like_dom_sf"/>
</dbReference>
<evidence type="ECO:0000256" key="7">
    <source>
        <dbReference type="ARBA" id="ARBA00023306"/>
    </source>
</evidence>
<evidence type="ECO:0000256" key="9">
    <source>
        <dbReference type="ARBA" id="ARBA00081406"/>
    </source>
</evidence>
<dbReference type="InterPro" id="IPR033010">
    <property type="entry name" value="Cdc20/Fizzy"/>
</dbReference>
<feature type="repeat" description="WD" evidence="10">
    <location>
        <begin position="330"/>
        <end position="371"/>
    </location>
</feature>
<evidence type="ECO:0000313" key="13">
    <source>
        <dbReference type="Proteomes" id="UP000494040"/>
    </source>
</evidence>
<dbReference type="SUPFAM" id="SSF50978">
    <property type="entry name" value="WD40 repeat-like"/>
    <property type="match status" value="1"/>
</dbReference>
<dbReference type="OMA" id="AGREMIM"/>
<keyword evidence="5" id="KW-0677">Repeat</keyword>
<dbReference type="KEGG" id="clec:106661959"/>
<feature type="repeat" description="WD" evidence="10">
    <location>
        <begin position="460"/>
        <end position="501"/>
    </location>
</feature>
<dbReference type="PROSITE" id="PS00678">
    <property type="entry name" value="WD_REPEATS_1"/>
    <property type="match status" value="2"/>
</dbReference>
<organism evidence="12 13">
    <name type="scientific">Cimex lectularius</name>
    <name type="common">Bed bug</name>
    <name type="synonym">Acanthia lectularia</name>
    <dbReference type="NCBI Taxonomy" id="79782"/>
    <lineage>
        <taxon>Eukaryota</taxon>
        <taxon>Metazoa</taxon>
        <taxon>Ecdysozoa</taxon>
        <taxon>Arthropoda</taxon>
        <taxon>Hexapoda</taxon>
        <taxon>Insecta</taxon>
        <taxon>Pterygota</taxon>
        <taxon>Neoptera</taxon>
        <taxon>Paraneoptera</taxon>
        <taxon>Hemiptera</taxon>
        <taxon>Heteroptera</taxon>
        <taxon>Panheteroptera</taxon>
        <taxon>Cimicomorpha</taxon>
        <taxon>Cimicidae</taxon>
        <taxon>Cimex</taxon>
    </lineage>
</organism>
<evidence type="ECO:0000259" key="11">
    <source>
        <dbReference type="Pfam" id="PF24807"/>
    </source>
</evidence>
<dbReference type="EnsemblMetazoa" id="XM_014385740.2">
    <property type="protein sequence ID" value="XP_014241226.1"/>
    <property type="gene ID" value="LOC106661959"/>
</dbReference>
<feature type="domain" description="CDC20/Fizzy WD40" evidence="11">
    <location>
        <begin position="198"/>
        <end position="491"/>
    </location>
</feature>
<feature type="repeat" description="WD" evidence="10">
    <location>
        <begin position="372"/>
        <end position="416"/>
    </location>
</feature>
<dbReference type="InterPro" id="IPR001680">
    <property type="entry name" value="WD40_rpt"/>
</dbReference>
<dbReference type="InterPro" id="IPR019775">
    <property type="entry name" value="WD40_repeat_CS"/>
</dbReference>
<keyword evidence="3 10" id="KW-0853">WD repeat</keyword>
<sequence length="514" mass="57370">MDCQMDQVFARRLLHQQSKIKEVYVGKKGFQLENSENELGAQVQFQLPKPIFHSTPARGGFSKTLLENNARTKRSRTADRYIPKRLCSNWQSRFSLENDSDEEKDENSNKEKTTVNMSTLESGRVYSSLLKNEILDSSIGSLNNTSGESKLFHYSPNNRSKENCLSHTLSPIGASSQRLLSSPKFENAKIATVPFKVLDAPNLQDDFYLNLIDWSSQNILSVGLGNSVYFWSAVSSQITGLCELSEHGNSVTSVSWNPFGTHLAIGTNHGSVLIWDVVSGKQIDRLTGHCGRVGTLSWNTGNFLTSGGRDRSIIQRDLRARPSSRNERRLCGHRQEVCGLKWSTDGQLLASGGNDNKLLVWGLHSNEPLFTFYEHTSAVKAISWSPHNHGLLATGGGSADRTIRFWNMITGQSLHFVDTGSQVCNLAWSKHSSQLVSTHGYSQNQILLWNYPSMTQVVKLTGHSLRVLYLALSPDGETIVTGAGDETLRFWNIFSKTPSRQRPPSQVMLYTNIR</sequence>
<comment type="pathway">
    <text evidence="1">Protein modification; protein ubiquitination.</text>
</comment>
<dbReference type="PANTHER" id="PTHR19918">
    <property type="entry name" value="CELL DIVISION CYCLE 20 CDC20 FIZZY -RELATED"/>
    <property type="match status" value="1"/>
</dbReference>
<dbReference type="GO" id="GO:0031145">
    <property type="term" value="P:anaphase-promoting complex-dependent catabolic process"/>
    <property type="evidence" value="ECO:0007669"/>
    <property type="project" value="TreeGrafter"/>
</dbReference>
<gene>
    <name evidence="12" type="primary">106661959</name>
</gene>
<dbReference type="FunFam" id="2.130.10.10:FF:000025">
    <property type="entry name" value="FIZZY-related 2 isoform 1"/>
    <property type="match status" value="1"/>
</dbReference>
<accession>A0A8I6REZ0</accession>
<evidence type="ECO:0000256" key="4">
    <source>
        <dbReference type="ARBA" id="ARBA00022618"/>
    </source>
</evidence>
<dbReference type="GO" id="GO:0010997">
    <property type="term" value="F:anaphase-promoting complex binding"/>
    <property type="evidence" value="ECO:0007669"/>
    <property type="project" value="InterPro"/>
</dbReference>
<evidence type="ECO:0000256" key="3">
    <source>
        <dbReference type="ARBA" id="ARBA00022574"/>
    </source>
</evidence>
<dbReference type="SMART" id="SM00320">
    <property type="entry name" value="WD40"/>
    <property type="match status" value="6"/>
</dbReference>
<comment type="similarity">
    <text evidence="2">Belongs to the WD repeat CDC20/Fizzy family.</text>
</comment>
<dbReference type="GO" id="GO:1905786">
    <property type="term" value="P:positive regulation of anaphase-promoting complex-dependent catabolic process"/>
    <property type="evidence" value="ECO:0007669"/>
    <property type="project" value="TreeGrafter"/>
</dbReference>
<dbReference type="InterPro" id="IPR056150">
    <property type="entry name" value="WD40_CDC20-Fz"/>
</dbReference>
<reference evidence="12" key="1">
    <citation type="submission" date="2022-01" db="UniProtKB">
        <authorList>
            <consortium name="EnsemblMetazoa"/>
        </authorList>
    </citation>
    <scope>IDENTIFICATION</scope>
</reference>
<protein>
    <recommendedName>
        <fullName evidence="8">Fizzy-related protein homolog</fullName>
    </recommendedName>
    <alternativeName>
        <fullName evidence="9">Cdh1/Hct1 homolog</fullName>
    </alternativeName>
</protein>
<dbReference type="GO" id="GO:0051301">
    <property type="term" value="P:cell division"/>
    <property type="evidence" value="ECO:0007669"/>
    <property type="project" value="UniProtKB-KW"/>
</dbReference>
<keyword evidence="7" id="KW-0131">Cell cycle</keyword>
<evidence type="ECO:0000256" key="1">
    <source>
        <dbReference type="ARBA" id="ARBA00004906"/>
    </source>
</evidence>
<dbReference type="GO" id="GO:1990757">
    <property type="term" value="F:ubiquitin ligase activator activity"/>
    <property type="evidence" value="ECO:0007669"/>
    <property type="project" value="TreeGrafter"/>
</dbReference>
<dbReference type="Pfam" id="PF24807">
    <property type="entry name" value="WD40_CDC20-Fz"/>
    <property type="match status" value="1"/>
</dbReference>
<dbReference type="GO" id="GO:0005680">
    <property type="term" value="C:anaphase-promoting complex"/>
    <property type="evidence" value="ECO:0007669"/>
    <property type="project" value="TreeGrafter"/>
</dbReference>
<dbReference type="OrthoDB" id="10263272at2759"/>
<dbReference type="InterPro" id="IPR036322">
    <property type="entry name" value="WD40_repeat_dom_sf"/>
</dbReference>
<dbReference type="AlphaFoldDB" id="A0A8I6REZ0"/>